<evidence type="ECO:0000256" key="1">
    <source>
        <dbReference type="ARBA" id="ARBA00010541"/>
    </source>
</evidence>
<dbReference type="Pfam" id="PF13180">
    <property type="entry name" value="PDZ_2"/>
    <property type="match status" value="1"/>
</dbReference>
<dbReference type="Proteomes" id="UP000034681">
    <property type="component" value="Unassembled WGS sequence"/>
</dbReference>
<evidence type="ECO:0000256" key="3">
    <source>
        <dbReference type="ARBA" id="ARBA00022801"/>
    </source>
</evidence>
<keyword evidence="3" id="KW-0378">Hydrolase</keyword>
<dbReference type="Pfam" id="PF13365">
    <property type="entry name" value="Trypsin_2"/>
    <property type="match status" value="1"/>
</dbReference>
<dbReference type="SUPFAM" id="SSF50156">
    <property type="entry name" value="PDZ domain-like"/>
    <property type="match status" value="1"/>
</dbReference>
<dbReference type="Gene3D" id="2.40.10.120">
    <property type="match status" value="1"/>
</dbReference>
<dbReference type="Gene3D" id="2.30.42.10">
    <property type="match status" value="1"/>
</dbReference>
<evidence type="ECO:0000313" key="6">
    <source>
        <dbReference type="Proteomes" id="UP000034681"/>
    </source>
</evidence>
<dbReference type="SUPFAM" id="SSF50494">
    <property type="entry name" value="Trypsin-like serine proteases"/>
    <property type="match status" value="1"/>
</dbReference>
<accession>A0A0M2Q4X1</accession>
<comment type="similarity">
    <text evidence="1">Belongs to the peptidase S1C family.</text>
</comment>
<evidence type="ECO:0000259" key="4">
    <source>
        <dbReference type="PROSITE" id="PS50106"/>
    </source>
</evidence>
<evidence type="ECO:0000256" key="2">
    <source>
        <dbReference type="ARBA" id="ARBA00022670"/>
    </source>
</evidence>
<name>A0A0M2Q4X1_PROHO</name>
<dbReference type="STRING" id="317619.GCA_000332315_03443"/>
<dbReference type="PROSITE" id="PS50106">
    <property type="entry name" value="PDZ"/>
    <property type="match status" value="1"/>
</dbReference>
<dbReference type="GO" id="GO:0006508">
    <property type="term" value="P:proteolysis"/>
    <property type="evidence" value="ECO:0007669"/>
    <property type="project" value="UniProtKB-KW"/>
</dbReference>
<sequence>MLKPLILSPRVWGLSLFLLGGGVGLWVGRLSALGSQGSPSSFPVTFTATHIESPAPQGVSPLPLDNPNFMAQAVAQVGESVVRIDTVTLAPDLDRSPFQHWFGRPQQPDSIDRGSGSGLLLGREGRIITNAHVVEGADGVEVALRDGQIVAGTVVGLDRVTDIAAIQIAAGNWSTPPLGRSVAVVPGQWAIAIGNPLGLDNTVTAGIISAVGRSSSQVGIPDKRVTFIQTDAAINPGNSGGPLLNDRGEVIGINTAIRSDAQGLGFAIPIEKALAIAEQLFTTGKVEHPFMGIQMVNLTPELRQKLQNDATLRLKLHQDNGVLVVRVLAESPAAVAGLQSGDLIETVGGVAVATTGEVQAQVEASVVGEPLTLVIRRSNQAQTLTVIPQAVSGEPSLD</sequence>
<dbReference type="PRINTS" id="PR00834">
    <property type="entry name" value="PROTEASES2C"/>
</dbReference>
<dbReference type="AlphaFoldDB" id="A0A0M2Q4X1"/>
<dbReference type="EMBL" id="AJTX02000002">
    <property type="protein sequence ID" value="KKJ01637.1"/>
    <property type="molecule type" value="Genomic_DNA"/>
</dbReference>
<dbReference type="PANTHER" id="PTHR22939">
    <property type="entry name" value="SERINE PROTEASE FAMILY S1C HTRA-RELATED"/>
    <property type="match status" value="1"/>
</dbReference>
<dbReference type="eggNOG" id="COG0265">
    <property type="taxonomic scope" value="Bacteria"/>
</dbReference>
<dbReference type="InterPro" id="IPR009003">
    <property type="entry name" value="Peptidase_S1_PA"/>
</dbReference>
<comment type="caution">
    <text evidence="5">The sequence shown here is derived from an EMBL/GenBank/DDBJ whole genome shotgun (WGS) entry which is preliminary data.</text>
</comment>
<keyword evidence="6" id="KW-1185">Reference proteome</keyword>
<dbReference type="PANTHER" id="PTHR22939:SF129">
    <property type="entry name" value="SERINE PROTEASE HTRA2, MITOCHONDRIAL"/>
    <property type="match status" value="1"/>
</dbReference>
<dbReference type="GO" id="GO:0004252">
    <property type="term" value="F:serine-type endopeptidase activity"/>
    <property type="evidence" value="ECO:0007669"/>
    <property type="project" value="InterPro"/>
</dbReference>
<dbReference type="InterPro" id="IPR036034">
    <property type="entry name" value="PDZ_sf"/>
</dbReference>
<dbReference type="SMART" id="SM00228">
    <property type="entry name" value="PDZ"/>
    <property type="match status" value="1"/>
</dbReference>
<feature type="domain" description="PDZ" evidence="4">
    <location>
        <begin position="295"/>
        <end position="379"/>
    </location>
</feature>
<dbReference type="InterPro" id="IPR001940">
    <property type="entry name" value="Peptidase_S1C"/>
</dbReference>
<reference evidence="5" key="1">
    <citation type="submission" date="2012-04" db="EMBL/GenBank/DDBJ databases">
        <authorList>
            <person name="Borisov I.G."/>
            <person name="Ivanikova N.V."/>
            <person name="Pinevich A.V."/>
        </authorList>
    </citation>
    <scope>NUCLEOTIDE SEQUENCE</scope>
    <source>
        <strain evidence="5">CALU 1027</strain>
    </source>
</reference>
<dbReference type="InterPro" id="IPR001478">
    <property type="entry name" value="PDZ"/>
</dbReference>
<gene>
    <name evidence="5" type="ORF">PROH_01360</name>
</gene>
<proteinExistence type="inferred from homology"/>
<keyword evidence="2 5" id="KW-0645">Protease</keyword>
<protein>
    <submittedName>
        <fullName evidence="5">Serine protease</fullName>
    </submittedName>
</protein>
<organism evidence="5 6">
    <name type="scientific">Prochlorothrix hollandica PCC 9006 = CALU 1027</name>
    <dbReference type="NCBI Taxonomy" id="317619"/>
    <lineage>
        <taxon>Bacteria</taxon>
        <taxon>Bacillati</taxon>
        <taxon>Cyanobacteriota</taxon>
        <taxon>Cyanophyceae</taxon>
        <taxon>Prochlorotrichales</taxon>
        <taxon>Prochlorotrichaceae</taxon>
        <taxon>Prochlorothrix</taxon>
    </lineage>
</organism>
<evidence type="ECO:0000313" key="5">
    <source>
        <dbReference type="EMBL" id="KKJ01637.1"/>
    </source>
</evidence>